<protein>
    <recommendedName>
        <fullName evidence="2">CRAL-TRIO domain-containing protein</fullName>
    </recommendedName>
</protein>
<dbReference type="SMART" id="SM00516">
    <property type="entry name" value="SEC14"/>
    <property type="match status" value="1"/>
</dbReference>
<evidence type="ECO:0000256" key="1">
    <source>
        <dbReference type="SAM" id="MobiDB-lite"/>
    </source>
</evidence>
<feature type="compositionally biased region" description="Basic and acidic residues" evidence="1">
    <location>
        <begin position="338"/>
        <end position="353"/>
    </location>
</feature>
<dbReference type="PANTHER" id="PTHR46590:SF4">
    <property type="entry name" value="CRAL-TRIO DOMAIN-CONTAINING PROTEIN"/>
    <property type="match status" value="1"/>
</dbReference>
<gene>
    <name evidence="3" type="ORF">ECRASSUSDP1_LOCUS29401</name>
</gene>
<evidence type="ECO:0000313" key="4">
    <source>
        <dbReference type="Proteomes" id="UP001295684"/>
    </source>
</evidence>
<evidence type="ECO:0000259" key="2">
    <source>
        <dbReference type="PROSITE" id="PS50191"/>
    </source>
</evidence>
<name>A0AAD1YDJ0_EUPCR</name>
<dbReference type="EMBL" id="CAMPGE010030254">
    <property type="protein sequence ID" value="CAI2387767.1"/>
    <property type="molecule type" value="Genomic_DNA"/>
</dbReference>
<feature type="domain" description="CRAL-TRIO" evidence="2">
    <location>
        <begin position="467"/>
        <end position="628"/>
    </location>
</feature>
<evidence type="ECO:0000313" key="3">
    <source>
        <dbReference type="EMBL" id="CAI2387767.1"/>
    </source>
</evidence>
<organism evidence="3 4">
    <name type="scientific">Euplotes crassus</name>
    <dbReference type="NCBI Taxonomy" id="5936"/>
    <lineage>
        <taxon>Eukaryota</taxon>
        <taxon>Sar</taxon>
        <taxon>Alveolata</taxon>
        <taxon>Ciliophora</taxon>
        <taxon>Intramacronucleata</taxon>
        <taxon>Spirotrichea</taxon>
        <taxon>Hypotrichia</taxon>
        <taxon>Euplotida</taxon>
        <taxon>Euplotidae</taxon>
        <taxon>Moneuplotes</taxon>
    </lineage>
</organism>
<dbReference type="PANTHER" id="PTHR46590">
    <property type="entry name" value="PHOSPHATIDYLINOSITOL TRANSFER PROTEIN CSR1-RELATED"/>
    <property type="match status" value="1"/>
</dbReference>
<dbReference type="InterPro" id="IPR001251">
    <property type="entry name" value="CRAL-TRIO_dom"/>
</dbReference>
<dbReference type="PROSITE" id="PS50191">
    <property type="entry name" value="CRAL_TRIO"/>
    <property type="match status" value="1"/>
</dbReference>
<reference evidence="3" key="1">
    <citation type="submission" date="2023-07" db="EMBL/GenBank/DDBJ databases">
        <authorList>
            <consortium name="AG Swart"/>
            <person name="Singh M."/>
            <person name="Singh A."/>
            <person name="Seah K."/>
            <person name="Emmerich C."/>
        </authorList>
    </citation>
    <scope>NUCLEOTIDE SEQUENCE</scope>
    <source>
        <strain evidence="3">DP1</strain>
    </source>
</reference>
<dbReference type="Pfam" id="PF00650">
    <property type="entry name" value="CRAL_TRIO"/>
    <property type="match status" value="1"/>
</dbReference>
<proteinExistence type="predicted"/>
<comment type="caution">
    <text evidence="3">The sequence shown here is derived from an EMBL/GenBank/DDBJ whole genome shotgun (WGS) entry which is preliminary data.</text>
</comment>
<sequence>MKKYNPAIVAKKPGEEDISFWALKNGVRIFKSISDLQSSPKWSMKFTITGLSATLSSIMFPCMINARPQTSLEKVYDILSDIEAYPKWLQPITEATEVFRISNGNNFELPSTKEAIVCRGKIDILNSVADNYLPAFLQEKLSTYIKEKVKLPFDFILERNMINGDNQLNHSQSALFLLKILPPKCNTMNRVIPPLKVKIELESFKETDLLFVNIQAELNGSGVDCNTLNQFILNQIIQSFTNLKAYSQLATAEKKKVKVALETKPEIKSEQVKVNIEEEVRIRSSPKRQTVSIRNLQLTKKISQLVCEEDSIIYEEDDVSEKTFDLNSDIGIPPSRPSKIDRKTKDSNRDEKMCTPSTLEEEKKSAQSQETREEFVKKCYRDGEWTKWIPERCTPEELKVYEDFRNRLTTHLGRDVEDNLCLRFLARRDFKDPDYSYKKILEYFEYIEKYDYENLTKEGIIEQAKGKSKKIFDLGVHNFAGFDRQGRPVVLIKVSNVDKGVFNDIGTSRLYLLYQMKMTRARFSPYVDKSITIIDFEGSGLSNLALGMFKTLNPEISNIFPQSTHKNILVHPNWILSMGWKVAKSMLREKQLKKVHFIENKDLPDSLEEDMDIEYIPESLGGEGELQHL</sequence>
<feature type="region of interest" description="Disordered" evidence="1">
    <location>
        <begin position="330"/>
        <end position="368"/>
    </location>
</feature>
<dbReference type="InterPro" id="IPR052432">
    <property type="entry name" value="PITP/CRAL-TRIO"/>
</dbReference>
<keyword evidence="4" id="KW-1185">Reference proteome</keyword>
<dbReference type="SUPFAM" id="SSF52087">
    <property type="entry name" value="CRAL/TRIO domain"/>
    <property type="match status" value="1"/>
</dbReference>
<dbReference type="Proteomes" id="UP001295684">
    <property type="component" value="Unassembled WGS sequence"/>
</dbReference>
<accession>A0AAD1YDJ0</accession>
<dbReference type="AlphaFoldDB" id="A0AAD1YDJ0"/>
<dbReference type="CDD" id="cd00170">
    <property type="entry name" value="SEC14"/>
    <property type="match status" value="1"/>
</dbReference>
<dbReference type="InterPro" id="IPR036865">
    <property type="entry name" value="CRAL-TRIO_dom_sf"/>
</dbReference>
<dbReference type="Gene3D" id="3.40.525.10">
    <property type="entry name" value="CRAL-TRIO lipid binding domain"/>
    <property type="match status" value="1"/>
</dbReference>